<dbReference type="EMBL" id="JARJLM010000500">
    <property type="protein sequence ID" value="MDF3837316.1"/>
    <property type="molecule type" value="Genomic_DNA"/>
</dbReference>
<gene>
    <name evidence="1" type="ORF">P3W85_30860</name>
</gene>
<accession>A0ABT6AXF9</accession>
<sequence>MANWKVGIDQRNQTRNQHFVSQVEQRLNALNPNARPENQRIYEFEIVDRDRHEVRSPNKNGRPVNGTLSMLDLFSFDVDDSGTRANFERAFSIHEARIKPLTGRLLQAHAERTAAIGQEIFDLFIAKMLNFVRNPYSVAKVLNTFGMMAQHHPTEPAIYRAYERVLQGRRPQQARLCQKLNITDEQYGAWLRVLFMLLTPMAESVSPMLEQVLRNQFLDQGHALLVHVHTFSSARCLLSDRGITSPIPQDTHLVFDFNLSAHSFIRYAFVNYEAVLGRALPDGVAQGLRLGPKQLQVSYSHDDLPALDLFHRRVIEQSSEKVFCSGPSPYGVTLID</sequence>
<evidence type="ECO:0000313" key="2">
    <source>
        <dbReference type="Proteomes" id="UP001216674"/>
    </source>
</evidence>
<evidence type="ECO:0008006" key="3">
    <source>
        <dbReference type="Google" id="ProtNLM"/>
    </source>
</evidence>
<proteinExistence type="predicted"/>
<name>A0ABT6AXF9_9BURK</name>
<dbReference type="Proteomes" id="UP001216674">
    <property type="component" value="Unassembled WGS sequence"/>
</dbReference>
<comment type="caution">
    <text evidence="1">The sequence shown here is derived from an EMBL/GenBank/DDBJ whole genome shotgun (WGS) entry which is preliminary data.</text>
</comment>
<dbReference type="RefSeq" id="WP_276267550.1">
    <property type="nucleotide sequence ID" value="NZ_JARJLM010000500.1"/>
</dbReference>
<evidence type="ECO:0000313" key="1">
    <source>
        <dbReference type="EMBL" id="MDF3837316.1"/>
    </source>
</evidence>
<organism evidence="1 2">
    <name type="scientific">Cupriavidus basilensis</name>
    <dbReference type="NCBI Taxonomy" id="68895"/>
    <lineage>
        <taxon>Bacteria</taxon>
        <taxon>Pseudomonadati</taxon>
        <taxon>Pseudomonadota</taxon>
        <taxon>Betaproteobacteria</taxon>
        <taxon>Burkholderiales</taxon>
        <taxon>Burkholderiaceae</taxon>
        <taxon>Cupriavidus</taxon>
    </lineage>
</organism>
<keyword evidence="2" id="KW-1185">Reference proteome</keyword>
<protein>
    <recommendedName>
        <fullName evidence="3">DUF4238 domain-containing protein</fullName>
    </recommendedName>
</protein>
<reference evidence="1 2" key="1">
    <citation type="submission" date="2023-03" db="EMBL/GenBank/DDBJ databases">
        <title>Draft assemblies of triclosan tolerant bacteria isolated from returned activated sludge.</title>
        <authorList>
            <person name="Van Hamelsveld S."/>
        </authorList>
    </citation>
    <scope>NUCLEOTIDE SEQUENCE [LARGE SCALE GENOMIC DNA]</scope>
    <source>
        <strain evidence="1 2">GW210010_S58</strain>
    </source>
</reference>